<feature type="region of interest" description="Disordered" evidence="3">
    <location>
        <begin position="220"/>
        <end position="270"/>
    </location>
</feature>
<dbReference type="Proteomes" id="UP000230407">
    <property type="component" value="Unassembled WGS sequence"/>
</dbReference>
<dbReference type="Pfam" id="PF13385">
    <property type="entry name" value="Laminin_G_3"/>
    <property type="match status" value="1"/>
</dbReference>
<dbReference type="AlphaFoldDB" id="A0A2M8LPI6"/>
<feature type="region of interest" description="Disordered" evidence="3">
    <location>
        <begin position="769"/>
        <end position="813"/>
    </location>
</feature>
<protein>
    <submittedName>
        <fullName evidence="5">LamG domain protein jellyroll fold domain protein</fullName>
    </submittedName>
</protein>
<dbReference type="InterPro" id="IPR042837">
    <property type="entry name" value="PTX3"/>
</dbReference>
<reference evidence="5 6" key="1">
    <citation type="submission" date="2017-11" db="EMBL/GenBank/DDBJ databases">
        <title>Streptomyces carmine sp. nov., a novel actinomycete isolated from Sophora alopecuroides in Xinjiang, China.</title>
        <authorList>
            <person name="Wang Y."/>
            <person name="Luo X."/>
            <person name="Wan C."/>
            <person name="Zhang L."/>
        </authorList>
    </citation>
    <scope>NUCLEOTIDE SEQUENCE [LARGE SCALE GENOMIC DNA]</scope>
    <source>
        <strain evidence="5 6">TRM SA0054</strain>
    </source>
</reference>
<evidence type="ECO:0000256" key="1">
    <source>
        <dbReference type="ARBA" id="ARBA00022729"/>
    </source>
</evidence>
<organism evidence="5 6">
    <name type="scientific">Streptomyces carminius</name>
    <dbReference type="NCBI Taxonomy" id="2665496"/>
    <lineage>
        <taxon>Bacteria</taxon>
        <taxon>Bacillati</taxon>
        <taxon>Actinomycetota</taxon>
        <taxon>Actinomycetes</taxon>
        <taxon>Kitasatosporales</taxon>
        <taxon>Streptomycetaceae</taxon>
        <taxon>Streptomyces</taxon>
    </lineage>
</organism>
<dbReference type="GO" id="GO:0006955">
    <property type="term" value="P:immune response"/>
    <property type="evidence" value="ECO:0007669"/>
    <property type="project" value="InterPro"/>
</dbReference>
<feature type="compositionally biased region" description="Basic and acidic residues" evidence="3">
    <location>
        <begin position="777"/>
        <end position="803"/>
    </location>
</feature>
<dbReference type="PANTHER" id="PTHR46943">
    <property type="entry name" value="PENTRAXIN-RELATED PROTEIN PTX3"/>
    <property type="match status" value="1"/>
</dbReference>
<gene>
    <name evidence="5" type="ORF">CUT44_32275</name>
</gene>
<feature type="compositionally biased region" description="Polar residues" evidence="3">
    <location>
        <begin position="228"/>
        <end position="244"/>
    </location>
</feature>
<dbReference type="Gene3D" id="2.60.120.200">
    <property type="match status" value="2"/>
</dbReference>
<dbReference type="InterPro" id="IPR013320">
    <property type="entry name" value="ConA-like_dom_sf"/>
</dbReference>
<feature type="region of interest" description="Disordered" evidence="3">
    <location>
        <begin position="516"/>
        <end position="541"/>
    </location>
</feature>
<dbReference type="RefSeq" id="WP_100205539.1">
    <property type="nucleotide sequence ID" value="NZ_PGGW01000071.1"/>
</dbReference>
<evidence type="ECO:0000256" key="2">
    <source>
        <dbReference type="ARBA" id="ARBA00023157"/>
    </source>
</evidence>
<evidence type="ECO:0000313" key="5">
    <source>
        <dbReference type="EMBL" id="PJE93869.1"/>
    </source>
</evidence>
<evidence type="ECO:0000256" key="3">
    <source>
        <dbReference type="SAM" id="MobiDB-lite"/>
    </source>
</evidence>
<keyword evidence="6" id="KW-1185">Reference proteome</keyword>
<dbReference type="SMART" id="SM00560">
    <property type="entry name" value="LamGL"/>
    <property type="match status" value="2"/>
</dbReference>
<feature type="compositionally biased region" description="Basic and acidic residues" evidence="3">
    <location>
        <begin position="31"/>
        <end position="49"/>
    </location>
</feature>
<comment type="caution">
    <text evidence="5">The sequence shown here is derived from an EMBL/GenBank/DDBJ whole genome shotgun (WGS) entry which is preliminary data.</text>
</comment>
<evidence type="ECO:0000259" key="4">
    <source>
        <dbReference type="SMART" id="SM00560"/>
    </source>
</evidence>
<feature type="domain" description="LamG-like jellyroll fold" evidence="4">
    <location>
        <begin position="1053"/>
        <end position="1213"/>
    </location>
</feature>
<evidence type="ECO:0000313" key="6">
    <source>
        <dbReference type="Proteomes" id="UP000230407"/>
    </source>
</evidence>
<feature type="region of interest" description="Disordered" evidence="3">
    <location>
        <begin position="1"/>
        <end position="61"/>
    </location>
</feature>
<sequence length="1222" mass="130105">MTAGLLSASPAQADVRTGEPPAPTEGQRALAEAEKTGERVEVTGERSEHSTVFANPDGHTFTLEESSVPVRVAGPGGGWQAPDPTLEVRPDGSVGPKAAAAEMTFSGGGDDPLVRIAEQGRSLELDWPDSLPEPELNGTSALYREVLPDTDLRVTASTEGFRHVLVVKTPRAAANPELKRIDYRLKAAGLSLREGAAGSLTAVDGDGRTVFRAPPAQMWDSAGEDAEQQATGRQTPRLTTGTAKTSERAETGDSPGAEADPEPEPEPGDTVTRMEVEVTEDTLTVVPDAGMLTDTDASVYPLHIDPSVTLNESERTLLRSDGYESYGWGNGSDGRGKGAGKCGSWSGYYCGPGYVQRLYFEFSPAKLKGKNILDATFRVTEPWAFQCDPRWVNLVRTNNISSATTWSSRPKELDLMVDRHVSAGRGSLCDPDSPDAPIEFNDNPEESNENLTPTVRNFAAGKFSRFTLQIRAKDESDTSAWKRFKNDAVLAVKYVARPALPKNVGLLSGDGTVCSTSEADPDVVSDPTPAVTGRPRTAAGGEAGANLRIRWRTDRWNGSSWVRAHTDVDSPTSGYAGNLAVQTRSLPALSEGVKYRLRALTMSYYEDGSNRLHTGYTTACHFKVDSTAPKAPKARIGSPYTECTVNECVPGGGPGEPVTFTFNAADGEQLSTTAFQYRLTTTSTWLDAKKTCFPTIPVYACEGAPPILVSVIGWQGTFTPDRPGTYRLYVRGKDEVGRWGAQQVKDFLVAAGEGPVGRWHFDEADGVAKDSAAGGGTRHDATLHGGAARDDRGRRGLITHDGDGAPLETPVTDKGLALDGSGGYAATGGPVLETRSAYTVSAWVRLQNTGSEAIIASQDGTQYSPFILGYSKSNGRWFFGVKEKDAATGTAYHGVISKQAPSTGIWTHLAGTYDPASQNLSLYVNGKRQGAVSVPGSWSSTGAFQIGRYKWANVHQYYFPGSIDEVAAWQRALTAEEIADEARLKISEGHAAVELVAHWDPSTGSGTTVADTVSGYGRDLKLTGGASLDGEAIVLDGVDGAATATGPLVDDTGSFTVTTAVEVDSARILAKDAGYTGQVLGRRTSDGSAWGLWYELTGKRTVYDPETDTDRTEASGRWHFGRMNADGTFSSVVSEETAELDSAVRLTGVFDAQAGTISLYVGHLQNGDAQVFTARAGSGDFAVGRGFTSGQWKHHLPARVAEVRLWAGAMTGSEQIEDRVGG</sequence>
<name>A0A2M8LPI6_9ACTN</name>
<keyword evidence="1" id="KW-0732">Signal</keyword>
<dbReference type="EMBL" id="PGGW01000071">
    <property type="protein sequence ID" value="PJE93869.1"/>
    <property type="molecule type" value="Genomic_DNA"/>
</dbReference>
<feature type="domain" description="LamG-like jellyroll fold" evidence="4">
    <location>
        <begin position="836"/>
        <end position="976"/>
    </location>
</feature>
<accession>A0A2M8LPI6</accession>
<proteinExistence type="predicted"/>
<dbReference type="PANTHER" id="PTHR46943:SF1">
    <property type="entry name" value="PENTRAXIN-RELATED PROTEIN PTX3"/>
    <property type="match status" value="1"/>
</dbReference>
<keyword evidence="2" id="KW-1015">Disulfide bond</keyword>
<dbReference type="SUPFAM" id="SSF49899">
    <property type="entry name" value="Concanavalin A-like lectins/glucanases"/>
    <property type="match status" value="2"/>
</dbReference>
<dbReference type="InterPro" id="IPR006558">
    <property type="entry name" value="LamG-like"/>
</dbReference>